<keyword evidence="3" id="KW-0547">Nucleotide-binding</keyword>
<comment type="caution">
    <text evidence="3">The sequence shown here is derived from an EMBL/GenBank/DDBJ whole genome shotgun (WGS) entry which is preliminary data.</text>
</comment>
<name>A0ABX0SG61_9ACTN</name>
<dbReference type="Gene3D" id="3.40.50.300">
    <property type="entry name" value="P-loop containing nucleotide triphosphate hydrolases"/>
    <property type="match status" value="1"/>
</dbReference>
<keyword evidence="4" id="KW-1185">Reference proteome</keyword>
<dbReference type="GO" id="GO:0005524">
    <property type="term" value="F:ATP binding"/>
    <property type="evidence" value="ECO:0007669"/>
    <property type="project" value="UniProtKB-KW"/>
</dbReference>
<evidence type="ECO:0000256" key="1">
    <source>
        <dbReference type="SAM" id="MobiDB-lite"/>
    </source>
</evidence>
<proteinExistence type="predicted"/>
<dbReference type="SUPFAM" id="SSF52540">
    <property type="entry name" value="P-loop containing nucleoside triphosphate hydrolases"/>
    <property type="match status" value="1"/>
</dbReference>
<organism evidence="3 4">
    <name type="scientific">Brooklawnia cerclae</name>
    <dbReference type="NCBI Taxonomy" id="349934"/>
    <lineage>
        <taxon>Bacteria</taxon>
        <taxon>Bacillati</taxon>
        <taxon>Actinomycetota</taxon>
        <taxon>Actinomycetes</taxon>
        <taxon>Propionibacteriales</taxon>
        <taxon>Propionibacteriaceae</taxon>
        <taxon>Brooklawnia</taxon>
    </lineage>
</organism>
<dbReference type="Pfam" id="PF00350">
    <property type="entry name" value="Dynamin_N"/>
    <property type="match status" value="1"/>
</dbReference>
<dbReference type="InterPro" id="IPR045063">
    <property type="entry name" value="Dynamin_N"/>
</dbReference>
<feature type="domain" description="Dynamin N-terminal" evidence="2">
    <location>
        <begin position="58"/>
        <end position="193"/>
    </location>
</feature>
<evidence type="ECO:0000259" key="2">
    <source>
        <dbReference type="Pfam" id="PF00350"/>
    </source>
</evidence>
<gene>
    <name evidence="3" type="ORF">FB473_002008</name>
</gene>
<dbReference type="EMBL" id="JAAMOZ010000001">
    <property type="protein sequence ID" value="NIH57363.1"/>
    <property type="molecule type" value="Genomic_DNA"/>
</dbReference>
<reference evidence="3 4" key="1">
    <citation type="submission" date="2020-02" db="EMBL/GenBank/DDBJ databases">
        <title>Sequencing the genomes of 1000 actinobacteria strains.</title>
        <authorList>
            <person name="Klenk H.-P."/>
        </authorList>
    </citation>
    <scope>NUCLEOTIDE SEQUENCE [LARGE SCALE GENOMIC DNA]</scope>
    <source>
        <strain evidence="3 4">DSM 19609</strain>
    </source>
</reference>
<dbReference type="InterPro" id="IPR027417">
    <property type="entry name" value="P-loop_NTPase"/>
</dbReference>
<dbReference type="Proteomes" id="UP000749311">
    <property type="component" value="Unassembled WGS sequence"/>
</dbReference>
<evidence type="ECO:0000313" key="4">
    <source>
        <dbReference type="Proteomes" id="UP000749311"/>
    </source>
</evidence>
<dbReference type="RefSeq" id="WP_167166997.1">
    <property type="nucleotide sequence ID" value="NZ_BAAAOO010000013.1"/>
</dbReference>
<evidence type="ECO:0000313" key="3">
    <source>
        <dbReference type="EMBL" id="NIH57363.1"/>
    </source>
</evidence>
<protein>
    <submittedName>
        <fullName evidence="3">Energy-coupling factor transporter ATP-binding protein EcfA2</fullName>
    </submittedName>
</protein>
<sequence>MDLAGSLTALRSALDDVRLPLDLPDAAQATASARQIVAQLDDYVLPRLVDLDAPLLAVVGGSTGAGKSTLVNSLIGRVVSQPGVIRPTTRSPVLVHNPEDERWFANDRILPGLVRSRVASNADQALHLVAEPTLPPGLAILDAPDIDSVVEENRALASQLLDAADLWLFITSAARYADAVPWEFLQTAADRGASVAVVLDRVPPAAVGVVPTDLGKMMTERGLAEAPLFAVPETVVDDLGLLPDAAVAAIRTYLATLAADKSARERVVLRTLDGAVSSVAGRAPQVADAVDAQADVRDQLASDATKSFAEASRAVSVQSADGTLLRGEVLSRWHDYVGSSDLLRSLDSQVSRIRDRIQGFLTGSVQRGEQVGVAAAGGLEALILEEGTAAAERATSAWQGNPAGRQILRTHPELTRPSEVFAEAAARTIREWQSDVLHLVGEEGKGKRSAARIAAYGVNGLGAALMLVIFFQTGGLTGAEGGVAIGTSVLAQRLLESVFGDEAVRRLARTAKSELDARVEGLMASELVRYSRALDALPIDREQAVVLRSAIAGVEAAHLASAPGASSGGAGTRPELVGREEPPQLAAPQTRVQLNSVADAQGAEYVEAELVNDEEERG</sequence>
<accession>A0ABX0SG61</accession>
<feature type="region of interest" description="Disordered" evidence="1">
    <location>
        <begin position="561"/>
        <end position="591"/>
    </location>
</feature>
<keyword evidence="3" id="KW-0067">ATP-binding</keyword>